<comment type="subcellular location">
    <subcellularLocation>
        <location evidence="1">Cytoplasm</location>
    </subcellularLocation>
</comment>
<sequence>MIVDKEISYREMGIEDIPSVVEIEKEAFATPWTAEVFEHEMTGNDYAHYVVAVFEEEVIGHCGMWIVLDECHITNVAVRKHLRGNGIGEALMKEAIALCIEKKVRLMTLEVRMTNTTAQNLYRKLGFQDGGIRKNYYTDDHEDALVMWVEFK</sequence>
<dbReference type="SUPFAM" id="SSF55729">
    <property type="entry name" value="Acyl-CoA N-acyltransferases (Nat)"/>
    <property type="match status" value="1"/>
</dbReference>
<dbReference type="GO" id="GO:0008999">
    <property type="term" value="F:protein-N-terminal-alanine acetyltransferase activity"/>
    <property type="evidence" value="ECO:0007669"/>
    <property type="project" value="UniProtKB-EC"/>
</dbReference>
<dbReference type="InterPro" id="IPR006464">
    <property type="entry name" value="AcTrfase_RimI/Ard1"/>
</dbReference>
<organism evidence="3 4">
    <name type="scientific">Sporosarcina psychrophila</name>
    <name type="common">Bacillus psychrophilus</name>
    <dbReference type="NCBI Taxonomy" id="1476"/>
    <lineage>
        <taxon>Bacteria</taxon>
        <taxon>Bacillati</taxon>
        <taxon>Bacillota</taxon>
        <taxon>Bacilli</taxon>
        <taxon>Bacillales</taxon>
        <taxon>Caryophanaceae</taxon>
        <taxon>Sporosarcina</taxon>
    </lineage>
</organism>
<dbReference type="CDD" id="cd04301">
    <property type="entry name" value="NAT_SF"/>
    <property type="match status" value="1"/>
</dbReference>
<comment type="similarity">
    <text evidence="1">Belongs to the acetyltransferase family. RimI subfamily.</text>
</comment>
<evidence type="ECO:0000259" key="2">
    <source>
        <dbReference type="PROSITE" id="PS51186"/>
    </source>
</evidence>
<protein>
    <recommendedName>
        <fullName evidence="1">[Ribosomal protein bS18]-alanine N-acetyltransferase</fullName>
        <ecNumber evidence="1">2.3.1.266</ecNumber>
    </recommendedName>
</protein>
<dbReference type="PANTHER" id="PTHR47542:SF2">
    <property type="entry name" value="ACYL-COA N-ACYLTRANSFERASES (NAT) SUPERFAMILY PROTEIN"/>
    <property type="match status" value="1"/>
</dbReference>
<dbReference type="NCBIfam" id="TIGR01575">
    <property type="entry name" value="rimI"/>
    <property type="match status" value="1"/>
</dbReference>
<evidence type="ECO:0000313" key="3">
    <source>
        <dbReference type="EMBL" id="MET3659515.1"/>
    </source>
</evidence>
<keyword evidence="4" id="KW-1185">Reference proteome</keyword>
<keyword evidence="1" id="KW-0963">Cytoplasm</keyword>
<dbReference type="InterPro" id="IPR016181">
    <property type="entry name" value="Acyl_CoA_acyltransferase"/>
</dbReference>
<accession>A0ABV2KFX8</accession>
<dbReference type="Proteomes" id="UP001549104">
    <property type="component" value="Unassembled WGS sequence"/>
</dbReference>
<feature type="domain" description="N-acetyltransferase" evidence="2">
    <location>
        <begin position="7"/>
        <end position="152"/>
    </location>
</feature>
<name>A0ABV2KFX8_SPOPS</name>
<evidence type="ECO:0000256" key="1">
    <source>
        <dbReference type="RuleBase" id="RU363094"/>
    </source>
</evidence>
<evidence type="ECO:0000313" key="4">
    <source>
        <dbReference type="Proteomes" id="UP001549104"/>
    </source>
</evidence>
<comment type="caution">
    <text evidence="3">The sequence shown here is derived from an EMBL/GenBank/DDBJ whole genome shotgun (WGS) entry which is preliminary data.</text>
</comment>
<comment type="function">
    <text evidence="1">Acetylates the N-terminal alanine of ribosomal protein bS18.</text>
</comment>
<dbReference type="RefSeq" id="WP_067205345.1">
    <property type="nucleotide sequence ID" value="NZ_CP014616.1"/>
</dbReference>
<comment type="catalytic activity">
    <reaction evidence="1">
        <text>N-terminal L-alanyl-[ribosomal protein bS18] + acetyl-CoA = N-terminal N(alpha)-acetyl-L-alanyl-[ribosomal protein bS18] + CoA + H(+)</text>
        <dbReference type="Rhea" id="RHEA:43756"/>
        <dbReference type="Rhea" id="RHEA-COMP:10676"/>
        <dbReference type="Rhea" id="RHEA-COMP:10677"/>
        <dbReference type="ChEBI" id="CHEBI:15378"/>
        <dbReference type="ChEBI" id="CHEBI:57287"/>
        <dbReference type="ChEBI" id="CHEBI:57288"/>
        <dbReference type="ChEBI" id="CHEBI:64718"/>
        <dbReference type="ChEBI" id="CHEBI:83683"/>
        <dbReference type="EC" id="2.3.1.266"/>
    </reaction>
</comment>
<reference evidence="3 4" key="1">
    <citation type="submission" date="2024-06" db="EMBL/GenBank/DDBJ databases">
        <title>Sorghum-associated microbial communities from plants grown in Nebraska, USA.</title>
        <authorList>
            <person name="Schachtman D."/>
        </authorList>
    </citation>
    <scope>NUCLEOTIDE SEQUENCE [LARGE SCALE GENOMIC DNA]</scope>
    <source>
        <strain evidence="3 4">1288</strain>
    </source>
</reference>
<keyword evidence="3" id="KW-0012">Acyltransferase</keyword>
<dbReference type="EC" id="2.3.1.266" evidence="1"/>
<dbReference type="EMBL" id="JBEPME010000011">
    <property type="protein sequence ID" value="MET3659515.1"/>
    <property type="molecule type" value="Genomic_DNA"/>
</dbReference>
<keyword evidence="3" id="KW-0808">Transferase</keyword>
<dbReference type="InterPro" id="IPR000182">
    <property type="entry name" value="GNAT_dom"/>
</dbReference>
<dbReference type="PANTHER" id="PTHR47542">
    <property type="entry name" value="ACYL-COA N-ACYLTRANSFERASES (NAT) SUPERFAMILY PROTEIN"/>
    <property type="match status" value="1"/>
</dbReference>
<proteinExistence type="inferred from homology"/>
<dbReference type="PROSITE" id="PS51186">
    <property type="entry name" value="GNAT"/>
    <property type="match status" value="1"/>
</dbReference>
<gene>
    <name evidence="3" type="ORF">ABIC55_004655</name>
</gene>
<dbReference type="Gene3D" id="3.40.630.30">
    <property type="match status" value="1"/>
</dbReference>
<dbReference type="Pfam" id="PF00583">
    <property type="entry name" value="Acetyltransf_1"/>
    <property type="match status" value="1"/>
</dbReference>